<dbReference type="EMBL" id="JBHLTL010000004">
    <property type="protein sequence ID" value="MFC0589245.1"/>
    <property type="molecule type" value="Genomic_DNA"/>
</dbReference>
<protein>
    <submittedName>
        <fullName evidence="2">Uncharacterized protein</fullName>
    </submittedName>
</protein>
<evidence type="ECO:0000256" key="1">
    <source>
        <dbReference type="SAM" id="Phobius"/>
    </source>
</evidence>
<reference evidence="2 3" key="1">
    <citation type="submission" date="2024-09" db="EMBL/GenBank/DDBJ databases">
        <authorList>
            <person name="Sun Q."/>
            <person name="Mori K."/>
        </authorList>
    </citation>
    <scope>NUCLEOTIDE SEQUENCE [LARGE SCALE GENOMIC DNA]</scope>
    <source>
        <strain evidence="2 3">NCAIM B.02537</strain>
    </source>
</reference>
<accession>A0ABV6PHD0</accession>
<comment type="caution">
    <text evidence="2">The sequence shown here is derived from an EMBL/GenBank/DDBJ whole genome shotgun (WGS) entry which is preliminary data.</text>
</comment>
<evidence type="ECO:0000313" key="2">
    <source>
        <dbReference type="EMBL" id="MFC0589245.1"/>
    </source>
</evidence>
<keyword evidence="3" id="KW-1185">Reference proteome</keyword>
<keyword evidence="1" id="KW-0812">Transmembrane</keyword>
<proteinExistence type="predicted"/>
<keyword evidence="1" id="KW-0472">Membrane</keyword>
<evidence type="ECO:0000313" key="3">
    <source>
        <dbReference type="Proteomes" id="UP001589943"/>
    </source>
</evidence>
<gene>
    <name evidence="2" type="ORF">ACFFF7_07455</name>
</gene>
<organism evidence="2 3">
    <name type="scientific">Novosphingobium aquiterrae</name>
    <dbReference type="NCBI Taxonomy" id="624388"/>
    <lineage>
        <taxon>Bacteria</taxon>
        <taxon>Pseudomonadati</taxon>
        <taxon>Pseudomonadota</taxon>
        <taxon>Alphaproteobacteria</taxon>
        <taxon>Sphingomonadales</taxon>
        <taxon>Sphingomonadaceae</taxon>
        <taxon>Novosphingobium</taxon>
    </lineage>
</organism>
<dbReference type="RefSeq" id="WP_379480739.1">
    <property type="nucleotide sequence ID" value="NZ_JBHLTL010000004.1"/>
</dbReference>
<feature type="transmembrane region" description="Helical" evidence="1">
    <location>
        <begin position="37"/>
        <end position="58"/>
    </location>
</feature>
<name>A0ABV6PHD0_9SPHN</name>
<sequence length="73" mass="8132">MAAFGATNSFFSPGAIRLFGEEDLTGLQYFAALLHDYIMIFLPFLMLAGLAQVIQYLADIKWLLRHNLEGGHA</sequence>
<keyword evidence="1" id="KW-1133">Transmembrane helix</keyword>
<dbReference type="Proteomes" id="UP001589943">
    <property type="component" value="Unassembled WGS sequence"/>
</dbReference>